<dbReference type="Proteomes" id="UP000184304">
    <property type="component" value="Unassembled WGS sequence"/>
</dbReference>
<evidence type="ECO:0008006" key="4">
    <source>
        <dbReference type="Google" id="ProtNLM"/>
    </source>
</evidence>
<dbReference type="AlphaFoldDB" id="A0A1L9N2E3"/>
<evidence type="ECO:0000313" key="3">
    <source>
        <dbReference type="Proteomes" id="UP000184304"/>
    </source>
</evidence>
<name>A0A1L9N2E3_ASPTC</name>
<evidence type="ECO:0000256" key="1">
    <source>
        <dbReference type="SAM" id="SignalP"/>
    </source>
</evidence>
<feature type="chain" id="PRO_5012544195" description="Secreted protein" evidence="1">
    <location>
        <begin position="26"/>
        <end position="73"/>
    </location>
</feature>
<proteinExistence type="predicted"/>
<accession>A0A1L9N2E3</accession>
<feature type="signal peptide" evidence="1">
    <location>
        <begin position="1"/>
        <end position="25"/>
    </location>
</feature>
<reference evidence="3" key="1">
    <citation type="journal article" date="2017" name="Genome Biol.">
        <title>Comparative genomics reveals high biological diversity and specific adaptations in the industrially and medically important fungal genus Aspergillus.</title>
        <authorList>
            <person name="de Vries R.P."/>
            <person name="Riley R."/>
            <person name="Wiebenga A."/>
            <person name="Aguilar-Osorio G."/>
            <person name="Amillis S."/>
            <person name="Uchima C.A."/>
            <person name="Anderluh G."/>
            <person name="Asadollahi M."/>
            <person name="Askin M."/>
            <person name="Barry K."/>
            <person name="Battaglia E."/>
            <person name="Bayram O."/>
            <person name="Benocci T."/>
            <person name="Braus-Stromeyer S.A."/>
            <person name="Caldana C."/>
            <person name="Canovas D."/>
            <person name="Cerqueira G.C."/>
            <person name="Chen F."/>
            <person name="Chen W."/>
            <person name="Choi C."/>
            <person name="Clum A."/>
            <person name="Dos Santos R.A."/>
            <person name="Damasio A.R."/>
            <person name="Diallinas G."/>
            <person name="Emri T."/>
            <person name="Fekete E."/>
            <person name="Flipphi M."/>
            <person name="Freyberg S."/>
            <person name="Gallo A."/>
            <person name="Gournas C."/>
            <person name="Habgood R."/>
            <person name="Hainaut M."/>
            <person name="Harispe M.L."/>
            <person name="Henrissat B."/>
            <person name="Hilden K.S."/>
            <person name="Hope R."/>
            <person name="Hossain A."/>
            <person name="Karabika E."/>
            <person name="Karaffa L."/>
            <person name="Karanyi Z."/>
            <person name="Krasevec N."/>
            <person name="Kuo A."/>
            <person name="Kusch H."/>
            <person name="LaButti K."/>
            <person name="Lagendijk E.L."/>
            <person name="Lapidus A."/>
            <person name="Levasseur A."/>
            <person name="Lindquist E."/>
            <person name="Lipzen A."/>
            <person name="Logrieco A.F."/>
            <person name="MacCabe A."/>
            <person name="Maekelae M.R."/>
            <person name="Malavazi I."/>
            <person name="Melin P."/>
            <person name="Meyer V."/>
            <person name="Mielnichuk N."/>
            <person name="Miskei M."/>
            <person name="Molnar A.P."/>
            <person name="Mule G."/>
            <person name="Ngan C.Y."/>
            <person name="Orejas M."/>
            <person name="Orosz E."/>
            <person name="Ouedraogo J.P."/>
            <person name="Overkamp K.M."/>
            <person name="Park H.-S."/>
            <person name="Perrone G."/>
            <person name="Piumi F."/>
            <person name="Punt P.J."/>
            <person name="Ram A.F."/>
            <person name="Ramon A."/>
            <person name="Rauscher S."/>
            <person name="Record E."/>
            <person name="Riano-Pachon D.M."/>
            <person name="Robert V."/>
            <person name="Roehrig J."/>
            <person name="Ruller R."/>
            <person name="Salamov A."/>
            <person name="Salih N.S."/>
            <person name="Samson R.A."/>
            <person name="Sandor E."/>
            <person name="Sanguinetti M."/>
            <person name="Schuetze T."/>
            <person name="Sepcic K."/>
            <person name="Shelest E."/>
            <person name="Sherlock G."/>
            <person name="Sophianopoulou V."/>
            <person name="Squina F.M."/>
            <person name="Sun H."/>
            <person name="Susca A."/>
            <person name="Todd R.B."/>
            <person name="Tsang A."/>
            <person name="Unkles S.E."/>
            <person name="van de Wiele N."/>
            <person name="van Rossen-Uffink D."/>
            <person name="Oliveira J.V."/>
            <person name="Vesth T.C."/>
            <person name="Visser J."/>
            <person name="Yu J.-H."/>
            <person name="Zhou M."/>
            <person name="Andersen M.R."/>
            <person name="Archer D.B."/>
            <person name="Baker S.E."/>
            <person name="Benoit I."/>
            <person name="Brakhage A.A."/>
            <person name="Braus G.H."/>
            <person name="Fischer R."/>
            <person name="Frisvad J.C."/>
            <person name="Goldman G.H."/>
            <person name="Houbraken J."/>
            <person name="Oakley B."/>
            <person name="Pocsi I."/>
            <person name="Scazzocchio C."/>
            <person name="Seiboth B."/>
            <person name="vanKuyk P.A."/>
            <person name="Wortman J."/>
            <person name="Dyer P.S."/>
            <person name="Grigoriev I.V."/>
        </authorList>
    </citation>
    <scope>NUCLEOTIDE SEQUENCE [LARGE SCALE GENOMIC DNA]</scope>
    <source>
        <strain evidence="3">CBS 134.48</strain>
    </source>
</reference>
<keyword evidence="3" id="KW-1185">Reference proteome</keyword>
<sequence>MEFIFFFFFFFIISFFLILPAVQRAERTRYTKKNNITDKYNIYLLSKLCLIIHSLRRNSNIIRALLPALLSNS</sequence>
<dbReference type="VEuPathDB" id="FungiDB:ASPTUDRAFT_606633"/>
<dbReference type="EMBL" id="KV878203">
    <property type="protein sequence ID" value="OJI83476.1"/>
    <property type="molecule type" value="Genomic_DNA"/>
</dbReference>
<evidence type="ECO:0000313" key="2">
    <source>
        <dbReference type="EMBL" id="OJI83476.1"/>
    </source>
</evidence>
<protein>
    <recommendedName>
        <fullName evidence="4">Secreted protein</fullName>
    </recommendedName>
</protein>
<keyword evidence="1" id="KW-0732">Signal</keyword>
<gene>
    <name evidence="2" type="ORF">ASPTUDRAFT_606633</name>
</gene>
<organism evidence="2 3">
    <name type="scientific">Aspergillus tubingensis (strain CBS 134.48)</name>
    <dbReference type="NCBI Taxonomy" id="767770"/>
    <lineage>
        <taxon>Eukaryota</taxon>
        <taxon>Fungi</taxon>
        <taxon>Dikarya</taxon>
        <taxon>Ascomycota</taxon>
        <taxon>Pezizomycotina</taxon>
        <taxon>Eurotiomycetes</taxon>
        <taxon>Eurotiomycetidae</taxon>
        <taxon>Eurotiales</taxon>
        <taxon>Aspergillaceae</taxon>
        <taxon>Aspergillus</taxon>
        <taxon>Aspergillus subgen. Circumdati</taxon>
    </lineage>
</organism>